<gene>
    <name evidence="2" type="ORF">CH63R_11642</name>
</gene>
<protein>
    <submittedName>
        <fullName evidence="2">Uncharacterized protein</fullName>
    </submittedName>
</protein>
<feature type="region of interest" description="Disordered" evidence="1">
    <location>
        <begin position="74"/>
        <end position="103"/>
    </location>
</feature>
<comment type="caution">
    <text evidence="2">The sequence shown here is derived from an EMBL/GenBank/DDBJ whole genome shotgun (WGS) entry which is preliminary data.</text>
</comment>
<proteinExistence type="predicted"/>
<dbReference type="AlphaFoldDB" id="A0A1B7XYW4"/>
<sequence>MALKRNRVQTLGVRLRLGNGRPSFEPEFISFFHIQADLDVLRENIERIGTAGYRVVSQIDDAIARIEDEVEKLDATTKGQQNDIDHKKADLNSLRREKEIPQN</sequence>
<keyword evidence="3" id="KW-1185">Reference proteome</keyword>
<organism evidence="2 3">
    <name type="scientific">Colletotrichum higginsianum (strain IMI 349063)</name>
    <name type="common">Crucifer anthracnose fungus</name>
    <dbReference type="NCBI Taxonomy" id="759273"/>
    <lineage>
        <taxon>Eukaryota</taxon>
        <taxon>Fungi</taxon>
        <taxon>Dikarya</taxon>
        <taxon>Ascomycota</taxon>
        <taxon>Pezizomycotina</taxon>
        <taxon>Sordariomycetes</taxon>
        <taxon>Hypocreomycetidae</taxon>
        <taxon>Glomerellales</taxon>
        <taxon>Glomerellaceae</taxon>
        <taxon>Colletotrichum</taxon>
        <taxon>Colletotrichum destructivum species complex</taxon>
    </lineage>
</organism>
<evidence type="ECO:0000313" key="3">
    <source>
        <dbReference type="Proteomes" id="UP000092177"/>
    </source>
</evidence>
<dbReference type="RefSeq" id="XP_018153457.1">
    <property type="nucleotide sequence ID" value="XM_018306616.1"/>
</dbReference>
<dbReference type="VEuPathDB" id="FungiDB:CH63R_11642"/>
<evidence type="ECO:0000256" key="1">
    <source>
        <dbReference type="SAM" id="MobiDB-lite"/>
    </source>
</evidence>
<dbReference type="GeneID" id="28870723"/>
<dbReference type="KEGG" id="chig:CH63R_11642"/>
<reference evidence="3" key="1">
    <citation type="journal article" date="2017" name="BMC Genomics">
        <title>Gapless genome assembly of Colletotrichum higginsianum reveals chromosome structure and association of transposable elements with secondary metabolite gene clusters.</title>
        <authorList>
            <person name="Dallery J.-F."/>
            <person name="Lapalu N."/>
            <person name="Zampounis A."/>
            <person name="Pigne S."/>
            <person name="Luyten I."/>
            <person name="Amselem J."/>
            <person name="Wittenberg A.H.J."/>
            <person name="Zhou S."/>
            <person name="de Queiroz M.V."/>
            <person name="Robin G.P."/>
            <person name="Auger A."/>
            <person name="Hainaut M."/>
            <person name="Henrissat B."/>
            <person name="Kim K.-T."/>
            <person name="Lee Y.-H."/>
            <person name="Lespinet O."/>
            <person name="Schwartz D.C."/>
            <person name="Thon M.R."/>
            <person name="O'Connell R.J."/>
        </authorList>
    </citation>
    <scope>NUCLEOTIDE SEQUENCE [LARGE SCALE GENOMIC DNA]</scope>
    <source>
        <strain evidence="3">IMI 349063</strain>
    </source>
</reference>
<evidence type="ECO:0000313" key="2">
    <source>
        <dbReference type="EMBL" id="OBR04939.1"/>
    </source>
</evidence>
<dbReference type="Proteomes" id="UP000092177">
    <property type="component" value="Chromosome 8"/>
</dbReference>
<name>A0A1B7XYW4_COLHI</name>
<dbReference type="EMBL" id="LTAN01000008">
    <property type="protein sequence ID" value="OBR04939.1"/>
    <property type="molecule type" value="Genomic_DNA"/>
</dbReference>
<dbReference type="OrthoDB" id="5396360at2759"/>
<feature type="compositionally biased region" description="Basic and acidic residues" evidence="1">
    <location>
        <begin position="83"/>
        <end position="103"/>
    </location>
</feature>
<accession>A0A1B7XYW4</accession>